<feature type="chain" id="PRO_5026141491" description="glucan 1,3-beta-glucosidase" evidence="7">
    <location>
        <begin position="18"/>
        <end position="118"/>
    </location>
</feature>
<dbReference type="GO" id="GO:0004338">
    <property type="term" value="F:glucan exo-1,3-beta-glucosidase activity"/>
    <property type="evidence" value="ECO:0007669"/>
    <property type="project" value="UniProtKB-EC"/>
</dbReference>
<dbReference type="InterPro" id="IPR050386">
    <property type="entry name" value="Glycosyl_hydrolase_5"/>
</dbReference>
<evidence type="ECO:0000256" key="3">
    <source>
        <dbReference type="ARBA" id="ARBA00023295"/>
    </source>
</evidence>
<dbReference type="GO" id="GO:0071555">
    <property type="term" value="P:cell wall organization"/>
    <property type="evidence" value="ECO:0007669"/>
    <property type="project" value="UniProtKB-KW"/>
</dbReference>
<accession>A0A6G0W9A2</accession>
<dbReference type="Gene3D" id="3.20.20.80">
    <property type="entry name" value="Glycosidases"/>
    <property type="match status" value="1"/>
</dbReference>
<evidence type="ECO:0000256" key="6">
    <source>
        <dbReference type="ARBA" id="ARBA00038929"/>
    </source>
</evidence>
<dbReference type="EC" id="3.2.1.58" evidence="6"/>
<evidence type="ECO:0000256" key="4">
    <source>
        <dbReference type="ARBA" id="ARBA00023316"/>
    </source>
</evidence>
<proteinExistence type="predicted"/>
<evidence type="ECO:0000313" key="8">
    <source>
        <dbReference type="EMBL" id="KAF0723107.1"/>
    </source>
</evidence>
<evidence type="ECO:0000256" key="7">
    <source>
        <dbReference type="SAM" id="SignalP"/>
    </source>
</evidence>
<dbReference type="GO" id="GO:0009986">
    <property type="term" value="C:cell surface"/>
    <property type="evidence" value="ECO:0007669"/>
    <property type="project" value="TreeGrafter"/>
</dbReference>
<dbReference type="GO" id="GO:0005576">
    <property type="term" value="C:extracellular region"/>
    <property type="evidence" value="ECO:0007669"/>
    <property type="project" value="TreeGrafter"/>
</dbReference>
<comment type="catalytic activity">
    <reaction evidence="5">
        <text>Successive hydrolysis of beta-D-glucose units from the non-reducing ends of (1-&gt;3)-beta-D-glucans, releasing alpha-glucose.</text>
        <dbReference type="EC" id="3.2.1.58"/>
    </reaction>
</comment>
<sequence>MRHSIAALSSVAAIASAAHIQHDIRAGRVKSRGVNLGGWLVAENWMTTGAVIWQGVPRPAIAQGEYTTMSYWGAQQGTSRFQQHWSTFISEHDIRQISLAKLNTVRVPVGFWIQDCDH</sequence>
<protein>
    <recommendedName>
        <fullName evidence="6">glucan 1,3-beta-glucosidase</fullName>
        <ecNumber evidence="6">3.2.1.58</ecNumber>
    </recommendedName>
</protein>
<evidence type="ECO:0000256" key="5">
    <source>
        <dbReference type="ARBA" id="ARBA00036824"/>
    </source>
</evidence>
<reference evidence="8 9" key="1">
    <citation type="submission" date="2019-07" db="EMBL/GenBank/DDBJ databases">
        <title>Genomics analysis of Aphanomyces spp. identifies a new class of oomycete effector associated with host adaptation.</title>
        <authorList>
            <person name="Gaulin E."/>
        </authorList>
    </citation>
    <scope>NUCLEOTIDE SEQUENCE [LARGE SCALE GENOMIC DNA]</scope>
    <source>
        <strain evidence="8 9">ATCC 201684</strain>
    </source>
</reference>
<keyword evidence="1" id="KW-0378">Hydrolase</keyword>
<name>A0A6G0W9A2_9STRA</name>
<dbReference type="GO" id="GO:0009251">
    <property type="term" value="P:glucan catabolic process"/>
    <property type="evidence" value="ECO:0007669"/>
    <property type="project" value="TreeGrafter"/>
</dbReference>
<evidence type="ECO:0000256" key="1">
    <source>
        <dbReference type="ARBA" id="ARBA00022801"/>
    </source>
</evidence>
<dbReference type="PANTHER" id="PTHR31297">
    <property type="entry name" value="GLUCAN ENDO-1,6-BETA-GLUCOSIDASE B"/>
    <property type="match status" value="1"/>
</dbReference>
<dbReference type="AlphaFoldDB" id="A0A6G0W9A2"/>
<keyword evidence="2" id="KW-0325">Glycoprotein</keyword>
<dbReference type="VEuPathDB" id="FungiDB:AeMF1_020167"/>
<dbReference type="InterPro" id="IPR017853">
    <property type="entry name" value="GH"/>
</dbReference>
<dbReference type="EMBL" id="VJMJ01000316">
    <property type="protein sequence ID" value="KAF0723107.1"/>
    <property type="molecule type" value="Genomic_DNA"/>
</dbReference>
<dbReference type="Proteomes" id="UP000481153">
    <property type="component" value="Unassembled WGS sequence"/>
</dbReference>
<feature type="signal peptide" evidence="7">
    <location>
        <begin position="1"/>
        <end position="17"/>
    </location>
</feature>
<gene>
    <name evidence="8" type="ORF">Ae201684_017911</name>
</gene>
<dbReference type="PANTHER" id="PTHR31297:SF34">
    <property type="entry name" value="GLUCAN 1,3-BETA-GLUCOSIDASE 2"/>
    <property type="match status" value="1"/>
</dbReference>
<comment type="caution">
    <text evidence="8">The sequence shown here is derived from an EMBL/GenBank/DDBJ whole genome shotgun (WGS) entry which is preliminary data.</text>
</comment>
<keyword evidence="9" id="KW-1185">Reference proteome</keyword>
<keyword evidence="3" id="KW-0326">Glycosidase</keyword>
<keyword evidence="4" id="KW-0961">Cell wall biogenesis/degradation</keyword>
<keyword evidence="7" id="KW-0732">Signal</keyword>
<dbReference type="SUPFAM" id="SSF51445">
    <property type="entry name" value="(Trans)glycosidases"/>
    <property type="match status" value="1"/>
</dbReference>
<organism evidence="8 9">
    <name type="scientific">Aphanomyces euteiches</name>
    <dbReference type="NCBI Taxonomy" id="100861"/>
    <lineage>
        <taxon>Eukaryota</taxon>
        <taxon>Sar</taxon>
        <taxon>Stramenopiles</taxon>
        <taxon>Oomycota</taxon>
        <taxon>Saprolegniomycetes</taxon>
        <taxon>Saprolegniales</taxon>
        <taxon>Verrucalvaceae</taxon>
        <taxon>Aphanomyces</taxon>
    </lineage>
</organism>
<evidence type="ECO:0000313" key="9">
    <source>
        <dbReference type="Proteomes" id="UP000481153"/>
    </source>
</evidence>
<evidence type="ECO:0000256" key="2">
    <source>
        <dbReference type="ARBA" id="ARBA00023180"/>
    </source>
</evidence>